<gene>
    <name evidence="3" type="ORF">CRYO30217_02257</name>
</gene>
<dbReference type="EMBL" id="OU015584">
    <property type="protein sequence ID" value="CAG5083664.1"/>
    <property type="molecule type" value="Genomic_DNA"/>
</dbReference>
<reference evidence="3" key="1">
    <citation type="submission" date="2021-04" db="EMBL/GenBank/DDBJ databases">
        <authorList>
            <person name="Rodrigo-Torres L."/>
            <person name="Arahal R. D."/>
            <person name="Lucena T."/>
        </authorList>
    </citation>
    <scope>NUCLEOTIDE SEQUENCE</scope>
    <source>
        <strain evidence="3">AS29M-1</strain>
    </source>
</reference>
<dbReference type="Pfam" id="PF13308">
    <property type="entry name" value="YARHG"/>
    <property type="match status" value="1"/>
</dbReference>
<dbReference type="Proteomes" id="UP000683507">
    <property type="component" value="Chromosome"/>
</dbReference>
<evidence type="ECO:0000313" key="4">
    <source>
        <dbReference type="Proteomes" id="UP000683507"/>
    </source>
</evidence>
<feature type="compositionally biased region" description="Low complexity" evidence="1">
    <location>
        <begin position="31"/>
        <end position="41"/>
    </location>
</feature>
<dbReference type="PROSITE" id="PS51257">
    <property type="entry name" value="PROKAR_LIPOPROTEIN"/>
    <property type="match status" value="1"/>
</dbReference>
<dbReference type="InterPro" id="IPR038434">
    <property type="entry name" value="YARHG_sf"/>
</dbReference>
<accession>A0A916JNU5</accession>
<sequence length="290" mass="32855">MKKTLLSLLAVSFMMVSCGEGEQKKEEESSTQETEAVEAGDVATEEGAGAAVEEDLIASIVHKGGAKSEDQVMIENMMASMEADNSARNQEIYGHWVGKFGKNMINVTLSSIDGDQIEGYSVCAGNFRKITGTIADDGSNVLHAKMDEPGTNQYDGTFEFTIDLDKKAISGHWTPFKTTGNSEKDYILKKRAWEYDASAGKYEGSTKALSDDFLMNQDEWTLGYIRNEIYARHGYSFKNKDWRYEFEEKKWYMPMGVDIRDVLTDLEVKNIGLIYEYESYYEDYYDEYGR</sequence>
<dbReference type="InterPro" id="IPR025582">
    <property type="entry name" value="YARHG_dom"/>
</dbReference>
<proteinExistence type="predicted"/>
<dbReference type="AlphaFoldDB" id="A0A916JNU5"/>
<dbReference type="RefSeq" id="WP_258542488.1">
    <property type="nucleotide sequence ID" value="NZ_OU015584.1"/>
</dbReference>
<feature type="region of interest" description="Disordered" evidence="1">
    <location>
        <begin position="20"/>
        <end position="41"/>
    </location>
</feature>
<dbReference type="KEGG" id="ptan:CRYO30217_02257"/>
<dbReference type="Gene3D" id="1.20.58.1690">
    <property type="match status" value="1"/>
</dbReference>
<evidence type="ECO:0000259" key="2">
    <source>
        <dbReference type="SMART" id="SM01324"/>
    </source>
</evidence>
<evidence type="ECO:0000256" key="1">
    <source>
        <dbReference type="SAM" id="MobiDB-lite"/>
    </source>
</evidence>
<evidence type="ECO:0000313" key="3">
    <source>
        <dbReference type="EMBL" id="CAG5083664.1"/>
    </source>
</evidence>
<feature type="domain" description="YARHG" evidence="2">
    <location>
        <begin position="197"/>
        <end position="279"/>
    </location>
</feature>
<name>A0A916JNU5_9FLAO</name>
<protein>
    <recommendedName>
        <fullName evidence="2">YARHG domain-containing protein</fullName>
    </recommendedName>
</protein>
<organism evidence="3 4">
    <name type="scientific">Parvicella tangerina</name>
    <dbReference type="NCBI Taxonomy" id="2829795"/>
    <lineage>
        <taxon>Bacteria</taxon>
        <taxon>Pseudomonadati</taxon>
        <taxon>Bacteroidota</taxon>
        <taxon>Flavobacteriia</taxon>
        <taxon>Flavobacteriales</taxon>
        <taxon>Parvicellaceae</taxon>
        <taxon>Parvicella</taxon>
    </lineage>
</organism>
<dbReference type="SMART" id="SM01324">
    <property type="entry name" value="YARHG"/>
    <property type="match status" value="1"/>
</dbReference>
<keyword evidence="4" id="KW-1185">Reference proteome</keyword>